<evidence type="ECO:0000313" key="1">
    <source>
        <dbReference type="EMBL" id="GAW92576.1"/>
    </source>
</evidence>
<gene>
    <name evidence="1" type="ORF">KKC1_17280</name>
</gene>
<protein>
    <submittedName>
        <fullName evidence="1">Uncharacterized protein</fullName>
    </submittedName>
</protein>
<proteinExistence type="predicted"/>
<evidence type="ECO:0000313" key="2">
    <source>
        <dbReference type="Proteomes" id="UP000197032"/>
    </source>
</evidence>
<name>A0A1Z5HSR7_9FIRM</name>
<sequence length="118" mass="13969">MQIEERRKKVIAKAEEMVQADDSIDIFVCNGNIYINAEDIEWVNKLKPTLDQEAKLCEIKKFYEVGKPFEEYMATKLPVGTRLFLSKERQGIIITLVDGRQIYYLPFFPENYTTQRRR</sequence>
<reference evidence="2" key="1">
    <citation type="journal article" date="2017" name="Appl. Environ. Microbiol.">
        <title>Genomic analysis of Calderihabitans maritimus KKC1, a thermophilic hydrogenogenic carboxydotrophic bacterium isolated from marine sediment.</title>
        <authorList>
            <person name="Omae K."/>
            <person name="Yoneda Y."/>
            <person name="Fukuyama Y."/>
            <person name="Yoshida T."/>
            <person name="Sako Y."/>
        </authorList>
    </citation>
    <scope>NUCLEOTIDE SEQUENCE [LARGE SCALE GENOMIC DNA]</scope>
    <source>
        <strain evidence="2">KKC1</strain>
    </source>
</reference>
<organism evidence="1 2">
    <name type="scientific">Calderihabitans maritimus</name>
    <dbReference type="NCBI Taxonomy" id="1246530"/>
    <lineage>
        <taxon>Bacteria</taxon>
        <taxon>Bacillati</taxon>
        <taxon>Bacillota</taxon>
        <taxon>Clostridia</taxon>
        <taxon>Neomoorellales</taxon>
        <taxon>Calderihabitantaceae</taxon>
        <taxon>Calderihabitans</taxon>
    </lineage>
</organism>
<dbReference type="EMBL" id="BDGJ01000087">
    <property type="protein sequence ID" value="GAW92576.1"/>
    <property type="molecule type" value="Genomic_DNA"/>
</dbReference>
<dbReference type="AlphaFoldDB" id="A0A1Z5HSR7"/>
<dbReference type="Proteomes" id="UP000197032">
    <property type="component" value="Unassembled WGS sequence"/>
</dbReference>
<accession>A0A1Z5HSR7</accession>
<comment type="caution">
    <text evidence="1">The sequence shown here is derived from an EMBL/GenBank/DDBJ whole genome shotgun (WGS) entry which is preliminary data.</text>
</comment>
<keyword evidence="2" id="KW-1185">Reference proteome</keyword>